<dbReference type="Gene3D" id="1.50.10.100">
    <property type="entry name" value="Chondroitin AC/alginate lyase"/>
    <property type="match status" value="1"/>
</dbReference>
<dbReference type="Proteomes" id="UP000249577">
    <property type="component" value="Unassembled WGS sequence"/>
</dbReference>
<organism evidence="3 4">
    <name type="scientific">Ancylobacter novellus</name>
    <name type="common">Thiobacillus novellus</name>
    <dbReference type="NCBI Taxonomy" id="921"/>
    <lineage>
        <taxon>Bacteria</taxon>
        <taxon>Pseudomonadati</taxon>
        <taxon>Pseudomonadota</taxon>
        <taxon>Alphaproteobacteria</taxon>
        <taxon>Hyphomicrobiales</taxon>
        <taxon>Xanthobacteraceae</taxon>
        <taxon>Ancylobacter</taxon>
    </lineage>
</organism>
<evidence type="ECO:0000259" key="2">
    <source>
        <dbReference type="Pfam" id="PF07940"/>
    </source>
</evidence>
<feature type="domain" description="Heparinase II/III-like C-terminal" evidence="2">
    <location>
        <begin position="330"/>
        <end position="575"/>
    </location>
</feature>
<reference evidence="3 4" key="1">
    <citation type="submission" date="2017-08" db="EMBL/GenBank/DDBJ databases">
        <title>Infants hospitalized years apart are colonized by the same room-sourced microbial strains.</title>
        <authorList>
            <person name="Brooks B."/>
            <person name="Olm M.R."/>
            <person name="Firek B.A."/>
            <person name="Baker R."/>
            <person name="Thomas B.C."/>
            <person name="Morowitz M.J."/>
            <person name="Banfield J.F."/>
        </authorList>
    </citation>
    <scope>NUCLEOTIDE SEQUENCE [LARGE SCALE GENOMIC DNA]</scope>
    <source>
        <strain evidence="3">S2_005_003_R2_43</strain>
    </source>
</reference>
<dbReference type="GO" id="GO:0016829">
    <property type="term" value="F:lyase activity"/>
    <property type="evidence" value="ECO:0007669"/>
    <property type="project" value="InterPro"/>
</dbReference>
<proteinExistence type="predicted"/>
<name>A0A2W5K7D6_ANCNO</name>
<evidence type="ECO:0000313" key="3">
    <source>
        <dbReference type="EMBL" id="PZQ13086.1"/>
    </source>
</evidence>
<accession>A0A2W5K7D6</accession>
<sequence>MVLARRGRRRRGESGSGRLGGLGENLRLAGFVAAQAGRAGGRRVAALVRAPIAATGRTPEKLLIAPQDLRTTDPTRAGEIYAGTFTLAGKAVEVRGASPFLVEPPSRDWAAALHGFGWLRHLRAADTSLARANARSLVDEWIAARRGRDAVAASPAVLARRLISWLCHSPLILDGADRAFYRRFLKSLARQTRQLGGSAGGAPEGASRLLAQAALAYAGLCLAGETRLLKTAAKALGDEIERQILPDGGHVSRNPATLVDLLLDLLPLRQAFSARNVQPPQALITAIDRMTPMLRFFRHGDGEFAQFNGAGPTPTDLVATILAYDDVRGLPVEDAPHSGYQRFSAGEALVIMDAGAPPPFALSSEAHAGCLSFEFSSGIERIVVNCGAPRFGRADWEAAARATAAHSTATIGDQSSCRFASDRLRRFVGARILSGPSAVEAKRVRDDRGVTVTASHDGYAKRFGVIHERAVTLSPDGLRLSGADVFRAAEGRAIEGDPRVALRFHLHPSVRASARQDGQGVVLALPGGTGWAFSSPGFPVTLEEGISLASAHGPRRSEQIVIHATVRGAPEIAWAFERLPGEAAPRRRMPVAAEFDPLPL</sequence>
<dbReference type="Pfam" id="PF07940">
    <property type="entry name" value="Hepar_II_III_C"/>
    <property type="match status" value="1"/>
</dbReference>
<dbReference type="EMBL" id="QFPN01000008">
    <property type="protein sequence ID" value="PZQ13086.1"/>
    <property type="molecule type" value="Genomic_DNA"/>
</dbReference>
<dbReference type="Gene3D" id="2.70.98.70">
    <property type="match status" value="1"/>
</dbReference>
<dbReference type="InterPro" id="IPR012480">
    <property type="entry name" value="Hepar_II_III_C"/>
</dbReference>
<dbReference type="GO" id="GO:0030313">
    <property type="term" value="C:cell envelope"/>
    <property type="evidence" value="ECO:0007669"/>
    <property type="project" value="UniProtKB-SubCell"/>
</dbReference>
<protein>
    <submittedName>
        <fullName evidence="3">Heparinase</fullName>
    </submittedName>
</protein>
<gene>
    <name evidence="3" type="ORF">DI565_15615</name>
</gene>
<dbReference type="InterPro" id="IPR008929">
    <property type="entry name" value="Chondroitin_lyas"/>
</dbReference>
<comment type="subcellular location">
    <subcellularLocation>
        <location evidence="1">Cell envelope</location>
    </subcellularLocation>
</comment>
<dbReference type="AlphaFoldDB" id="A0A2W5K7D6"/>
<comment type="caution">
    <text evidence="3">The sequence shown here is derived from an EMBL/GenBank/DDBJ whole genome shotgun (WGS) entry which is preliminary data.</text>
</comment>
<evidence type="ECO:0000313" key="4">
    <source>
        <dbReference type="Proteomes" id="UP000249577"/>
    </source>
</evidence>
<evidence type="ECO:0000256" key="1">
    <source>
        <dbReference type="ARBA" id="ARBA00004196"/>
    </source>
</evidence>